<dbReference type="NCBIfam" id="NF002449">
    <property type="entry name" value="PRK01617.1"/>
    <property type="match status" value="1"/>
</dbReference>
<comment type="caution">
    <text evidence="2">The sequence shown here is derived from an EMBL/GenBank/DDBJ whole genome shotgun (WGS) entry which is preliminary data.</text>
</comment>
<organism evidence="2 3">
    <name type="scientific">Acinetobacter sedimenti</name>
    <dbReference type="NCBI Taxonomy" id="2919922"/>
    <lineage>
        <taxon>Bacteria</taxon>
        <taxon>Pseudomonadati</taxon>
        <taxon>Pseudomonadota</taxon>
        <taxon>Gammaproteobacteria</taxon>
        <taxon>Moraxellales</taxon>
        <taxon>Moraxellaceae</taxon>
        <taxon>Acinetobacter</taxon>
    </lineage>
</organism>
<proteinExistence type="predicted"/>
<feature type="domain" description="YchJ-like middle NTF2-like" evidence="1">
    <location>
        <begin position="28"/>
        <end position="130"/>
    </location>
</feature>
<evidence type="ECO:0000313" key="3">
    <source>
        <dbReference type="Proteomes" id="UP001139701"/>
    </source>
</evidence>
<dbReference type="Gene3D" id="3.10.450.50">
    <property type="match status" value="1"/>
</dbReference>
<dbReference type="PANTHER" id="PTHR33747:SF1">
    <property type="entry name" value="ADENYLATE CYCLASE-ASSOCIATED CAP C-TERMINAL DOMAIN-CONTAINING PROTEIN"/>
    <property type="match status" value="1"/>
</dbReference>
<dbReference type="RefSeq" id="WP_241569873.1">
    <property type="nucleotide sequence ID" value="NZ_JAKUML010000001.1"/>
</dbReference>
<sequence length="160" mass="18366">MMQCPCGSNLSYSACCEVLHQGKALAQNAEQLMRSRYCAYVLQEIDYIVQTTVPSLKNLLDRQAILTWSKQTKWDGLDVLAHQEKLGKSHAKVEFKAYFLTSNATSVSVRDAHHERSAFVKIAERWYFIDPTVALPTMKQPCICCSQKKFKQCCYPYLMR</sequence>
<reference evidence="2" key="1">
    <citation type="submission" date="2022-02" db="EMBL/GenBank/DDBJ databases">
        <title>Acinetobacter A3.8 sp. nov., isolated from Sediment (Zhairuo Island).</title>
        <authorList>
            <person name="Zheng K."/>
        </authorList>
    </citation>
    <scope>NUCLEOTIDE SEQUENCE</scope>
    <source>
        <strain evidence="2">A3.8</strain>
    </source>
</reference>
<dbReference type="NCBIfam" id="NF002486">
    <property type="entry name" value="PRK01752.1"/>
    <property type="match status" value="1"/>
</dbReference>
<dbReference type="PANTHER" id="PTHR33747">
    <property type="entry name" value="UPF0225 PROTEIN SCO1677"/>
    <property type="match status" value="1"/>
</dbReference>
<protein>
    <submittedName>
        <fullName evidence="2">YchJ family protein</fullName>
    </submittedName>
</protein>
<dbReference type="Proteomes" id="UP001139701">
    <property type="component" value="Unassembled WGS sequence"/>
</dbReference>
<accession>A0A9X1WWW2</accession>
<dbReference type="InterPro" id="IPR004027">
    <property type="entry name" value="SEC_C_motif"/>
</dbReference>
<dbReference type="AlphaFoldDB" id="A0A9X1WWW2"/>
<name>A0A9X1WWW2_9GAMM</name>
<dbReference type="EMBL" id="JAKUML010000001">
    <property type="protein sequence ID" value="MCJ8145347.1"/>
    <property type="molecule type" value="Genomic_DNA"/>
</dbReference>
<keyword evidence="3" id="KW-1185">Reference proteome</keyword>
<dbReference type="Pfam" id="PF17775">
    <property type="entry name" value="YchJ_M-like"/>
    <property type="match status" value="1"/>
</dbReference>
<dbReference type="InterPro" id="IPR048469">
    <property type="entry name" value="YchJ-like_M"/>
</dbReference>
<dbReference type="SUPFAM" id="SSF54427">
    <property type="entry name" value="NTF2-like"/>
    <property type="match status" value="1"/>
</dbReference>
<gene>
    <name evidence="2" type="ORF">MKI79_00170</name>
</gene>
<evidence type="ECO:0000313" key="2">
    <source>
        <dbReference type="EMBL" id="MCJ8145347.1"/>
    </source>
</evidence>
<evidence type="ECO:0000259" key="1">
    <source>
        <dbReference type="Pfam" id="PF17775"/>
    </source>
</evidence>
<dbReference type="Pfam" id="PF02810">
    <property type="entry name" value="SEC-C"/>
    <property type="match status" value="1"/>
</dbReference>
<dbReference type="InterPro" id="IPR032710">
    <property type="entry name" value="NTF2-like_dom_sf"/>
</dbReference>